<protein>
    <submittedName>
        <fullName evidence="1">Uncharacterized protein</fullName>
    </submittedName>
</protein>
<gene>
    <name evidence="1" type="ORF">E2562_032934</name>
</gene>
<name>A0A6G1DS75_9ORYZ</name>
<dbReference type="AlphaFoldDB" id="A0A6G1DS75"/>
<sequence>MRAQAWMAVETSSPHAGRCSVAPVNTERDDQIRRRLAVLDQAAGQRAGSPSVAIWSSRLPSASSASWTSLFGSGSRQCLDLPASSGSFLPLLSRGDLQAAVMAFPSSYMVAATVGARRRVVEAARERSVAG</sequence>
<dbReference type="EMBL" id="SPHZ02000006">
    <property type="protein sequence ID" value="KAF0914954.1"/>
    <property type="molecule type" value="Genomic_DNA"/>
</dbReference>
<organism evidence="1 2">
    <name type="scientific">Oryza meyeriana var. granulata</name>
    <dbReference type="NCBI Taxonomy" id="110450"/>
    <lineage>
        <taxon>Eukaryota</taxon>
        <taxon>Viridiplantae</taxon>
        <taxon>Streptophyta</taxon>
        <taxon>Embryophyta</taxon>
        <taxon>Tracheophyta</taxon>
        <taxon>Spermatophyta</taxon>
        <taxon>Magnoliopsida</taxon>
        <taxon>Liliopsida</taxon>
        <taxon>Poales</taxon>
        <taxon>Poaceae</taxon>
        <taxon>BOP clade</taxon>
        <taxon>Oryzoideae</taxon>
        <taxon>Oryzeae</taxon>
        <taxon>Oryzinae</taxon>
        <taxon>Oryza</taxon>
        <taxon>Oryza meyeriana</taxon>
    </lineage>
</organism>
<comment type="caution">
    <text evidence="1">The sequence shown here is derived from an EMBL/GenBank/DDBJ whole genome shotgun (WGS) entry which is preliminary data.</text>
</comment>
<evidence type="ECO:0000313" key="1">
    <source>
        <dbReference type="EMBL" id="KAF0914954.1"/>
    </source>
</evidence>
<keyword evidence="2" id="KW-1185">Reference proteome</keyword>
<proteinExistence type="predicted"/>
<accession>A0A6G1DS75</accession>
<dbReference type="Proteomes" id="UP000479710">
    <property type="component" value="Unassembled WGS sequence"/>
</dbReference>
<reference evidence="1 2" key="1">
    <citation type="submission" date="2019-11" db="EMBL/GenBank/DDBJ databases">
        <title>Whole genome sequence of Oryza granulata.</title>
        <authorList>
            <person name="Li W."/>
        </authorList>
    </citation>
    <scope>NUCLEOTIDE SEQUENCE [LARGE SCALE GENOMIC DNA]</scope>
    <source>
        <strain evidence="2">cv. Menghai</strain>
        <tissue evidence="1">Leaf</tissue>
    </source>
</reference>
<evidence type="ECO:0000313" key="2">
    <source>
        <dbReference type="Proteomes" id="UP000479710"/>
    </source>
</evidence>